<feature type="domain" description="GOLD" evidence="3">
    <location>
        <begin position="283"/>
        <end position="477"/>
    </location>
</feature>
<dbReference type="Gene3D" id="1.20.80.10">
    <property type="match status" value="1"/>
</dbReference>
<name>W6UPK8_ECHGR</name>
<dbReference type="Proteomes" id="UP000019149">
    <property type="component" value="Unassembled WGS sequence"/>
</dbReference>
<evidence type="ECO:0000256" key="1">
    <source>
        <dbReference type="ARBA" id="ARBA00022990"/>
    </source>
</evidence>
<dbReference type="SUPFAM" id="SSF101576">
    <property type="entry name" value="Supernatant protein factor (SPF), C-terminal domain"/>
    <property type="match status" value="1"/>
</dbReference>
<dbReference type="OrthoDB" id="5839451at2759"/>
<dbReference type="InterPro" id="IPR052269">
    <property type="entry name" value="Golgi-PI4KB_interaction"/>
</dbReference>
<dbReference type="PROSITE" id="PS51228">
    <property type="entry name" value="ACB_2"/>
    <property type="match status" value="1"/>
</dbReference>
<gene>
    <name evidence="5" type="ORF">EGR_02517</name>
</gene>
<dbReference type="SUPFAM" id="SSF47027">
    <property type="entry name" value="Acyl-CoA binding protein"/>
    <property type="match status" value="1"/>
</dbReference>
<feature type="region of interest" description="Disordered" evidence="2">
    <location>
        <begin position="238"/>
        <end position="268"/>
    </location>
</feature>
<dbReference type="GO" id="GO:0000062">
    <property type="term" value="F:fatty-acyl-CoA binding"/>
    <property type="evidence" value="ECO:0007669"/>
    <property type="project" value="InterPro"/>
</dbReference>
<dbReference type="Pfam" id="PF13897">
    <property type="entry name" value="GOLD_2"/>
    <property type="match status" value="1"/>
</dbReference>
<reference evidence="5 6" key="1">
    <citation type="journal article" date="2013" name="Nat. Genet.">
        <title>The genome of the hydatid tapeworm Echinococcus granulosus.</title>
        <authorList>
            <person name="Zheng H."/>
            <person name="Zhang W."/>
            <person name="Zhang L."/>
            <person name="Zhang Z."/>
            <person name="Li J."/>
            <person name="Lu G."/>
            <person name="Zhu Y."/>
            <person name="Wang Y."/>
            <person name="Huang Y."/>
            <person name="Liu J."/>
            <person name="Kang H."/>
            <person name="Chen J."/>
            <person name="Wang L."/>
            <person name="Chen A."/>
            <person name="Yu S."/>
            <person name="Gao Z."/>
            <person name="Jin L."/>
            <person name="Gu W."/>
            <person name="Wang Z."/>
            <person name="Zhao L."/>
            <person name="Shi B."/>
            <person name="Wen H."/>
            <person name="Lin R."/>
            <person name="Jones M.K."/>
            <person name="Brejova B."/>
            <person name="Vinar T."/>
            <person name="Zhao G."/>
            <person name="McManus D.P."/>
            <person name="Chen Z."/>
            <person name="Zhou Y."/>
            <person name="Wang S."/>
        </authorList>
    </citation>
    <scope>NUCLEOTIDE SEQUENCE [LARGE SCALE GENOMIC DNA]</scope>
</reference>
<evidence type="ECO:0000259" key="4">
    <source>
        <dbReference type="PROSITE" id="PS51228"/>
    </source>
</evidence>
<dbReference type="InterPro" id="IPR035984">
    <property type="entry name" value="Acyl-CoA-binding_sf"/>
</dbReference>
<dbReference type="PANTHER" id="PTHR22973">
    <property type="entry name" value="LD35087P"/>
    <property type="match status" value="1"/>
</dbReference>
<dbReference type="OMA" id="SYSIWRS"/>
<dbReference type="KEGG" id="egl:EGR_02517"/>
<dbReference type="PROSITE" id="PS50866">
    <property type="entry name" value="GOLD"/>
    <property type="match status" value="1"/>
</dbReference>
<feature type="domain" description="ACB" evidence="4">
    <location>
        <begin position="1"/>
        <end position="127"/>
    </location>
</feature>
<evidence type="ECO:0000256" key="2">
    <source>
        <dbReference type="SAM" id="MobiDB-lite"/>
    </source>
</evidence>
<dbReference type="InterPro" id="IPR000582">
    <property type="entry name" value="Acyl-CoA-binding_protein"/>
</dbReference>
<sequence>MPFLVLLRLDYADFLGGLFMMWFINEPMILISPVLFSKVIPSLTSICVAHVNKAFTLTYDQNLTFSALFNQAKHGPFSPEKAPDVGIFDFIGKERRAKWQSLGTMSKAEAQDTFVQSLLQICPQFTAHLEANDVISYQDDADVEPQECNDLPPTAVHGINSHSLSVGPSQKLNYHFSPSQESQIRNALNTQTLDQFRAYAAQYYPDNEAKQAELITQLQDRHFHQYMIYISENPSALPGDISSQNSELASHASQSQSNDESALVKNQSHEATVCKSAKDGMESRCVNEQQMNEGDLVAHIPDGRDHLAAPQMWTRNDINEFKALLAKDPESVLNVGSGELVTIRVSVIPSGNCLVWEFATDDYDIGFGLSFEWPPESTGANNNSRDNGEQATPDGGSLKAPWNLIQGSSQPPQNSEVTSGSSEAVIEELIPVYRRTSHTEVYCGSHNYPASSGTYLLKFDNTYSLWRNKILYYRVYCTQ</sequence>
<dbReference type="Gene3D" id="2.60.120.680">
    <property type="entry name" value="GOLD domain"/>
    <property type="match status" value="1"/>
</dbReference>
<dbReference type="Pfam" id="PF00887">
    <property type="entry name" value="ACBP"/>
    <property type="match status" value="1"/>
</dbReference>
<feature type="compositionally biased region" description="Polar residues" evidence="2">
    <location>
        <begin position="405"/>
        <end position="421"/>
    </location>
</feature>
<dbReference type="EMBL" id="APAU02000011">
    <property type="protein sequence ID" value="EUB62721.1"/>
    <property type="molecule type" value="Genomic_DNA"/>
</dbReference>
<dbReference type="STRING" id="6210.W6UPK8"/>
<dbReference type="InterPro" id="IPR009038">
    <property type="entry name" value="GOLD_dom"/>
</dbReference>
<dbReference type="GeneID" id="36338232"/>
<dbReference type="RefSeq" id="XP_024353917.1">
    <property type="nucleotide sequence ID" value="XM_024491766.1"/>
</dbReference>
<dbReference type="PANTHER" id="PTHR22973:SF12">
    <property type="entry name" value="LD35087P"/>
    <property type="match status" value="1"/>
</dbReference>
<dbReference type="InterPro" id="IPR014352">
    <property type="entry name" value="FERM/acyl-CoA-bd_prot_sf"/>
</dbReference>
<evidence type="ECO:0000259" key="3">
    <source>
        <dbReference type="PROSITE" id="PS50866"/>
    </source>
</evidence>
<dbReference type="AlphaFoldDB" id="W6UPK8"/>
<keyword evidence="1" id="KW-0007">Acetylation</keyword>
<dbReference type="GO" id="GO:0000139">
    <property type="term" value="C:Golgi membrane"/>
    <property type="evidence" value="ECO:0007669"/>
    <property type="project" value="TreeGrafter"/>
</dbReference>
<proteinExistence type="predicted"/>
<feature type="region of interest" description="Disordered" evidence="2">
    <location>
        <begin position="376"/>
        <end position="421"/>
    </location>
</feature>
<dbReference type="InterPro" id="IPR036598">
    <property type="entry name" value="GOLD_dom_sf"/>
</dbReference>
<keyword evidence="6" id="KW-1185">Reference proteome</keyword>
<organism evidence="5 6">
    <name type="scientific">Echinococcus granulosus</name>
    <name type="common">Hydatid tapeworm</name>
    <dbReference type="NCBI Taxonomy" id="6210"/>
    <lineage>
        <taxon>Eukaryota</taxon>
        <taxon>Metazoa</taxon>
        <taxon>Spiralia</taxon>
        <taxon>Lophotrochozoa</taxon>
        <taxon>Platyhelminthes</taxon>
        <taxon>Cestoda</taxon>
        <taxon>Eucestoda</taxon>
        <taxon>Cyclophyllidea</taxon>
        <taxon>Taeniidae</taxon>
        <taxon>Echinococcus</taxon>
        <taxon>Echinococcus granulosus group</taxon>
    </lineage>
</organism>
<dbReference type="CTD" id="36338232"/>
<accession>W6UPK8</accession>
<protein>
    <submittedName>
        <fullName evidence="5">Golgi resident protein GCP60</fullName>
    </submittedName>
</protein>
<feature type="compositionally biased region" description="Polar residues" evidence="2">
    <location>
        <begin position="241"/>
        <end position="268"/>
    </location>
</feature>
<comment type="caution">
    <text evidence="5">The sequence shown here is derived from an EMBL/GenBank/DDBJ whole genome shotgun (WGS) entry which is preliminary data.</text>
</comment>
<evidence type="ECO:0000313" key="5">
    <source>
        <dbReference type="EMBL" id="EUB62721.1"/>
    </source>
</evidence>
<evidence type="ECO:0000313" key="6">
    <source>
        <dbReference type="Proteomes" id="UP000019149"/>
    </source>
</evidence>